<dbReference type="AlphaFoldDB" id="F4Q617"/>
<dbReference type="RefSeq" id="XP_004355910.1">
    <property type="nucleotide sequence ID" value="XM_004355857.1"/>
</dbReference>
<accession>F4Q617</accession>
<dbReference type="GeneID" id="14868880"/>
<dbReference type="KEGG" id="dfa:DFA_08421"/>
<evidence type="ECO:0000313" key="3">
    <source>
        <dbReference type="Proteomes" id="UP000007797"/>
    </source>
</evidence>
<gene>
    <name evidence="2" type="ORF">DFA_08421</name>
</gene>
<feature type="signal peptide" evidence="1">
    <location>
        <begin position="1"/>
        <end position="19"/>
    </location>
</feature>
<protein>
    <submittedName>
        <fullName evidence="2">Uncharacterized protein</fullName>
    </submittedName>
</protein>
<organism evidence="2 3">
    <name type="scientific">Cavenderia fasciculata</name>
    <name type="common">Slime mold</name>
    <name type="synonym">Dictyostelium fasciculatum</name>
    <dbReference type="NCBI Taxonomy" id="261658"/>
    <lineage>
        <taxon>Eukaryota</taxon>
        <taxon>Amoebozoa</taxon>
        <taxon>Evosea</taxon>
        <taxon>Eumycetozoa</taxon>
        <taxon>Dictyostelia</taxon>
        <taxon>Acytosteliales</taxon>
        <taxon>Cavenderiaceae</taxon>
        <taxon>Cavenderia</taxon>
    </lineage>
</organism>
<sequence>MTSLLLNLSNLLLSHIISSIDDNGDIVCLLLTCKQLYNNNNVRKSILFKGIGEAIDTDSGHESIHFKSTATRFNLLSFQDIYENSISDQHPILSDQTAKKTYKYPDWIQQRIYAESRADKSGVTTALVIDTFKVCLRDTIDRKTVYPPRGEQSRSWLYRTTASSPITFGSFGQSSSWSYPTLKSLILDLTTLYSLADLGLTILVSLTELTFEWVGGFLKNVGPGLLPNSLTFLSIRVMGIPPRDTFLSLTSLVTLEIFIQKRPIDQETEQPFIDLESLSNLKTLTFNDNYEPTKNTNYSIEISVPLSLTVLTLWSESAQIPSRCTMPLLEKLYATQRSLVDGKVCLLPCNTPSIKKLYLNDCKEIFPANITIIPSTVEKITICKSTKESILTQVVFPPSLTHLSIVGSYEPVQLPDSLVKLKQLLKTPIVSTFEKTSFGNELENFKFRTPILPSTSS</sequence>
<evidence type="ECO:0000256" key="1">
    <source>
        <dbReference type="SAM" id="SignalP"/>
    </source>
</evidence>
<dbReference type="EMBL" id="GL883021">
    <property type="protein sequence ID" value="EGG17426.1"/>
    <property type="molecule type" value="Genomic_DNA"/>
</dbReference>
<reference evidence="3" key="1">
    <citation type="journal article" date="2011" name="Genome Res.">
        <title>Phylogeny-wide analysis of social amoeba genomes highlights ancient origins for complex intercellular communication.</title>
        <authorList>
            <person name="Heidel A.J."/>
            <person name="Lawal H.M."/>
            <person name="Felder M."/>
            <person name="Schilde C."/>
            <person name="Helps N.R."/>
            <person name="Tunggal B."/>
            <person name="Rivero F."/>
            <person name="John U."/>
            <person name="Schleicher M."/>
            <person name="Eichinger L."/>
            <person name="Platzer M."/>
            <person name="Noegel A.A."/>
            <person name="Schaap P."/>
            <person name="Gloeckner G."/>
        </authorList>
    </citation>
    <scope>NUCLEOTIDE SEQUENCE [LARGE SCALE GENOMIC DNA]</scope>
    <source>
        <strain evidence="3">SH3</strain>
    </source>
</reference>
<name>F4Q617_CACFS</name>
<evidence type="ECO:0000313" key="2">
    <source>
        <dbReference type="EMBL" id="EGG17426.1"/>
    </source>
</evidence>
<dbReference type="OrthoDB" id="2533297at2759"/>
<keyword evidence="3" id="KW-1185">Reference proteome</keyword>
<dbReference type="SUPFAM" id="SSF52058">
    <property type="entry name" value="L domain-like"/>
    <property type="match status" value="1"/>
</dbReference>
<feature type="chain" id="PRO_5003313785" evidence="1">
    <location>
        <begin position="20"/>
        <end position="457"/>
    </location>
</feature>
<proteinExistence type="predicted"/>
<keyword evidence="1" id="KW-0732">Signal</keyword>
<dbReference type="Proteomes" id="UP000007797">
    <property type="component" value="Unassembled WGS sequence"/>
</dbReference>